<dbReference type="SUPFAM" id="SSF55186">
    <property type="entry name" value="ThrRS/AlaRS common domain"/>
    <property type="match status" value="1"/>
</dbReference>
<feature type="transmembrane region" description="Helical" evidence="1">
    <location>
        <begin position="144"/>
        <end position="162"/>
    </location>
</feature>
<evidence type="ECO:0000256" key="1">
    <source>
        <dbReference type="SAM" id="Phobius"/>
    </source>
</evidence>
<keyword evidence="1" id="KW-1133">Transmembrane helix</keyword>
<keyword evidence="1" id="KW-0812">Transmembrane</keyword>
<protein>
    <submittedName>
        <fullName evidence="2">Uncharacterized protein</fullName>
    </submittedName>
</protein>
<keyword evidence="1" id="KW-0472">Membrane</keyword>
<dbReference type="AlphaFoldDB" id="A0AA39HWE2"/>
<proteinExistence type="predicted"/>
<dbReference type="InterPro" id="IPR018163">
    <property type="entry name" value="Thr/Ala-tRNA-synth_IIc_edit"/>
</dbReference>
<dbReference type="Gene3D" id="3.30.980.10">
    <property type="entry name" value="Threonyl-trna Synthetase, Chain A, domain 2"/>
    <property type="match status" value="1"/>
</dbReference>
<accession>A0AA39HWE2</accession>
<comment type="caution">
    <text evidence="2">The sequence shown here is derived from an EMBL/GenBank/DDBJ whole genome shotgun (WGS) entry which is preliminary data.</text>
</comment>
<feature type="transmembrane region" description="Helical" evidence="1">
    <location>
        <begin position="118"/>
        <end position="137"/>
    </location>
</feature>
<evidence type="ECO:0000313" key="2">
    <source>
        <dbReference type="EMBL" id="KAK0412059.1"/>
    </source>
</evidence>
<feature type="transmembrane region" description="Helical" evidence="1">
    <location>
        <begin position="88"/>
        <end position="106"/>
    </location>
</feature>
<dbReference type="Proteomes" id="UP001175271">
    <property type="component" value="Unassembled WGS sequence"/>
</dbReference>
<reference evidence="2" key="1">
    <citation type="submission" date="2023-06" db="EMBL/GenBank/DDBJ databases">
        <title>Genomic analysis of the entomopathogenic nematode Steinernema hermaphroditum.</title>
        <authorList>
            <person name="Schwarz E.M."/>
            <person name="Heppert J.K."/>
            <person name="Baniya A."/>
            <person name="Schwartz H.T."/>
            <person name="Tan C.-H."/>
            <person name="Antoshechkin I."/>
            <person name="Sternberg P.W."/>
            <person name="Goodrich-Blair H."/>
            <person name="Dillman A.R."/>
        </authorList>
    </citation>
    <scope>NUCLEOTIDE SEQUENCE</scope>
    <source>
        <strain evidence="2">PS9179</strain>
        <tissue evidence="2">Whole animal</tissue>
    </source>
</reference>
<dbReference type="EMBL" id="JAUCMV010000003">
    <property type="protein sequence ID" value="KAK0412059.1"/>
    <property type="molecule type" value="Genomic_DNA"/>
</dbReference>
<feature type="transmembrane region" description="Helical" evidence="1">
    <location>
        <begin position="61"/>
        <end position="81"/>
    </location>
</feature>
<organism evidence="2 3">
    <name type="scientific">Steinernema hermaphroditum</name>
    <dbReference type="NCBI Taxonomy" id="289476"/>
    <lineage>
        <taxon>Eukaryota</taxon>
        <taxon>Metazoa</taxon>
        <taxon>Ecdysozoa</taxon>
        <taxon>Nematoda</taxon>
        <taxon>Chromadorea</taxon>
        <taxon>Rhabditida</taxon>
        <taxon>Tylenchina</taxon>
        <taxon>Panagrolaimomorpha</taxon>
        <taxon>Strongyloidoidea</taxon>
        <taxon>Steinernematidae</taxon>
        <taxon>Steinernema</taxon>
    </lineage>
</organism>
<keyword evidence="3" id="KW-1185">Reference proteome</keyword>
<name>A0AA39HWE2_9BILA</name>
<evidence type="ECO:0000313" key="3">
    <source>
        <dbReference type="Proteomes" id="UP001175271"/>
    </source>
</evidence>
<feature type="transmembrane region" description="Helical" evidence="1">
    <location>
        <begin position="21"/>
        <end position="45"/>
    </location>
</feature>
<dbReference type="GO" id="GO:0000166">
    <property type="term" value="F:nucleotide binding"/>
    <property type="evidence" value="ECO:0007669"/>
    <property type="project" value="InterPro"/>
</dbReference>
<sequence>MTEKFDLRRNFDNLLKHGSQICQLLIPVVVSFVFTVFSVRCVLFWEENTDYEQYDGESANVAIAISAFLLVVLLLLVVFYLKPPTITVINVIFALWNPVPSGFYLMLLCRRFQIPSEIFIWLPVLVTTTALGCASLLTNTFPRIVRISISILLLSTSVLLAMYWFTPLWLWVLLLLAPIFDIWSVYRGTAKKILDVESSQDKSNAAPRERSEVENRTCKITIEPITSTETPCLVSSAPIQKTFKVVRPSQPQTTENTQELTLGAGDPFFYNLLVALVSLDSSGYAIVSCVAGLVIACPSSTTRFLEISSNAPLESSDFSAASRRMLSGLSAVPARRRLQLFKEEKARQDLERKATLKKIVVTTFNSDGDSIDLLMNKNISTGYDCAKQVSHFCAQNSALCLLRKPSSEGYATEEILGMNEHLQHDCEITFLDFVKPTLSNEVNDAYWRSCSLALGAVVQSSFRNEVVPGVSVLPDVKSGSFIFDATIKGLKKWEPTVEDLQILTKRVRSTIVEPQRKFDLLRVPVQFAEELFGNERISAEVKLDINAEGDIAVYCLGDLVDITNGPVIPNTGLIGKYEVAAVEHIGDETYRFKGVSLPRVQPSSSYTWNILVNTAAGRKSEVEESKRVAAA</sequence>
<gene>
    <name evidence="2" type="ORF">QR680_006012</name>
</gene>